<proteinExistence type="predicted"/>
<dbReference type="AlphaFoldDB" id="A0A1F6VQV4"/>
<gene>
    <name evidence="4" type="ORF">A3J61_01530</name>
</gene>
<protein>
    <recommendedName>
        <fullName evidence="3">Carbohydrate kinase PfkB domain-containing protein</fullName>
    </recommendedName>
</protein>
<evidence type="ECO:0000256" key="1">
    <source>
        <dbReference type="ARBA" id="ARBA00022679"/>
    </source>
</evidence>
<dbReference type="PANTHER" id="PTHR10584:SF166">
    <property type="entry name" value="RIBOKINASE"/>
    <property type="match status" value="1"/>
</dbReference>
<evidence type="ECO:0000313" key="5">
    <source>
        <dbReference type="Proteomes" id="UP000179686"/>
    </source>
</evidence>
<organism evidence="4 5">
    <name type="scientific">Candidatus Nomurabacteria bacterium RIFCSPHIGHO2_02_FULL_38_15</name>
    <dbReference type="NCBI Taxonomy" id="1801752"/>
    <lineage>
        <taxon>Bacteria</taxon>
        <taxon>Candidatus Nomuraibacteriota</taxon>
    </lineage>
</organism>
<evidence type="ECO:0000256" key="2">
    <source>
        <dbReference type="ARBA" id="ARBA00022777"/>
    </source>
</evidence>
<feature type="domain" description="Carbohydrate kinase PfkB" evidence="3">
    <location>
        <begin position="33"/>
        <end position="322"/>
    </location>
</feature>
<dbReference type="Pfam" id="PF00294">
    <property type="entry name" value="PfkB"/>
    <property type="match status" value="1"/>
</dbReference>
<comment type="caution">
    <text evidence="4">The sequence shown here is derived from an EMBL/GenBank/DDBJ whole genome shotgun (WGS) entry which is preliminary data.</text>
</comment>
<dbReference type="EMBL" id="MFUC01000013">
    <property type="protein sequence ID" value="OGI72040.1"/>
    <property type="molecule type" value="Genomic_DNA"/>
</dbReference>
<keyword evidence="1" id="KW-0808">Transferase</keyword>
<keyword evidence="2" id="KW-0418">Kinase</keyword>
<dbReference type="PANTHER" id="PTHR10584">
    <property type="entry name" value="SUGAR KINASE"/>
    <property type="match status" value="1"/>
</dbReference>
<reference evidence="4 5" key="1">
    <citation type="journal article" date="2016" name="Nat. Commun.">
        <title>Thousands of microbial genomes shed light on interconnected biogeochemical processes in an aquifer system.</title>
        <authorList>
            <person name="Anantharaman K."/>
            <person name="Brown C.T."/>
            <person name="Hug L.A."/>
            <person name="Sharon I."/>
            <person name="Castelle C.J."/>
            <person name="Probst A.J."/>
            <person name="Thomas B.C."/>
            <person name="Singh A."/>
            <person name="Wilkins M.J."/>
            <person name="Karaoz U."/>
            <person name="Brodie E.L."/>
            <person name="Williams K.H."/>
            <person name="Hubbard S.S."/>
            <person name="Banfield J.F."/>
        </authorList>
    </citation>
    <scope>NUCLEOTIDE SEQUENCE [LARGE SCALE GENOMIC DNA]</scope>
</reference>
<dbReference type="InterPro" id="IPR029056">
    <property type="entry name" value="Ribokinase-like"/>
</dbReference>
<dbReference type="STRING" id="1801752.A3J61_01530"/>
<sequence>MQNTEIENKQKIDFLAIGDIVTDAFIKLQDAETYCDLDKEGCKLCMRFGDKVPYESVTVCHAVGNSANASVAAAKLGLHSSLLAVVGNDAEGQVCLETLKNNKVDTTYINTDLNLPTNYHYVLWYGTDRTILIKHAEYARSMPNNLPEIGWVYLSSLGQNTESFHHEIAQYVASHPETKLAFQPGTFQMSLGTEKLKALYENTEIFFCNKQEAEKILNQKENLPNTGIADIKNLIQKLHELGPKKVVMTDGINGLYASDGQNIYSLPMYPDIAPPVERTGAGDATSSTIVSAMAIGKTFEEALLYGPINGMNVVQHIGAQAGLLPLSKIEDYLQNAPAEYKLTKI</sequence>
<evidence type="ECO:0000259" key="3">
    <source>
        <dbReference type="Pfam" id="PF00294"/>
    </source>
</evidence>
<accession>A0A1F6VQV4</accession>
<dbReference type="SUPFAM" id="SSF53613">
    <property type="entry name" value="Ribokinase-like"/>
    <property type="match status" value="1"/>
</dbReference>
<evidence type="ECO:0000313" key="4">
    <source>
        <dbReference type="EMBL" id="OGI72040.1"/>
    </source>
</evidence>
<dbReference type="Proteomes" id="UP000179686">
    <property type="component" value="Unassembled WGS sequence"/>
</dbReference>
<dbReference type="Gene3D" id="3.40.1190.20">
    <property type="match status" value="1"/>
</dbReference>
<dbReference type="GO" id="GO:0016301">
    <property type="term" value="F:kinase activity"/>
    <property type="evidence" value="ECO:0007669"/>
    <property type="project" value="UniProtKB-KW"/>
</dbReference>
<name>A0A1F6VQV4_9BACT</name>
<dbReference type="InterPro" id="IPR011611">
    <property type="entry name" value="PfkB_dom"/>
</dbReference>